<evidence type="ECO:0000313" key="1">
    <source>
        <dbReference type="EMBL" id="SEG30787.1"/>
    </source>
</evidence>
<dbReference type="SUPFAM" id="SSF103025">
    <property type="entry name" value="Folate-binding domain"/>
    <property type="match status" value="1"/>
</dbReference>
<dbReference type="Pfam" id="PF04268">
    <property type="entry name" value="SoxG"/>
    <property type="match status" value="1"/>
</dbReference>
<dbReference type="Gene3D" id="3.30.70.1520">
    <property type="entry name" value="Heterotetrameric sarcosine oxidase"/>
    <property type="match status" value="1"/>
</dbReference>
<keyword evidence="2" id="KW-1185">Reference proteome</keyword>
<name>A0A1H5Z561_9HYPH</name>
<dbReference type="InterPro" id="IPR027266">
    <property type="entry name" value="TrmE/GcvT-like"/>
</dbReference>
<protein>
    <submittedName>
        <fullName evidence="1">N-methylglutamate dehydrogenase subunit D</fullName>
    </submittedName>
</protein>
<dbReference type="AlphaFoldDB" id="A0A1H5Z561"/>
<reference evidence="1 2" key="1">
    <citation type="submission" date="2016-10" db="EMBL/GenBank/DDBJ databases">
        <authorList>
            <person name="de Groot N.N."/>
        </authorList>
    </citation>
    <scope>NUCLEOTIDE SEQUENCE [LARGE SCALE GENOMIC DNA]</scope>
    <source>
        <strain evidence="1 2">DSM 26656</strain>
    </source>
</reference>
<dbReference type="Proteomes" id="UP000236743">
    <property type="component" value="Unassembled WGS sequence"/>
</dbReference>
<dbReference type="Gene3D" id="3.30.1360.120">
    <property type="entry name" value="Probable tRNA modification gtpase trme, domain 1"/>
    <property type="match status" value="1"/>
</dbReference>
<evidence type="ECO:0000313" key="2">
    <source>
        <dbReference type="Proteomes" id="UP000236743"/>
    </source>
</evidence>
<dbReference type="OrthoDB" id="7562825at2"/>
<sequence length="221" mass="22574">MSDAATIPDADTIPDAARKLEWAPRGAWAELPADGHLGTPGAAGTTITARNGLGIASLIAAEGSDDALVQALKTRFGLDLPSTPLAVRSATHALVWAGPGQWLLVADDRSGFADDLQALSGLAAIAEQSDGRAALTLSGPKIRDALAKGCMIDLHPSVFPIGAAALTSIAHIGVHLWRVADGPDGAVFEIMVARSMAGSFWSWLSASVAEFGCTLAATGRG</sequence>
<proteinExistence type="predicted"/>
<accession>A0A1H5Z561</accession>
<dbReference type="InterPro" id="IPR007375">
    <property type="entry name" value="SoxG"/>
</dbReference>
<dbReference type="EMBL" id="FNUY01000004">
    <property type="protein sequence ID" value="SEG30787.1"/>
    <property type="molecule type" value="Genomic_DNA"/>
</dbReference>
<gene>
    <name evidence="1" type="ORF">SAMN04488115_104231</name>
</gene>
<organism evidence="1 2">
    <name type="scientific">Bosea lathyri</name>
    <dbReference type="NCBI Taxonomy" id="1036778"/>
    <lineage>
        <taxon>Bacteria</taxon>
        <taxon>Pseudomonadati</taxon>
        <taxon>Pseudomonadota</taxon>
        <taxon>Alphaproteobacteria</taxon>
        <taxon>Hyphomicrobiales</taxon>
        <taxon>Boseaceae</taxon>
        <taxon>Bosea</taxon>
    </lineage>
</organism>
<dbReference type="RefSeq" id="WP_160115743.1">
    <property type="nucleotide sequence ID" value="NZ_FNUY01000004.1"/>
</dbReference>